<reference evidence="16 17" key="1">
    <citation type="submission" date="2024-09" db="EMBL/GenBank/DDBJ databases">
        <title>Rethinking Asexuality: The Enigmatic Case of Functional Sexual Genes in Lepraria (Stereocaulaceae).</title>
        <authorList>
            <person name="Doellman M."/>
            <person name="Sun Y."/>
            <person name="Barcenas-Pena A."/>
            <person name="Lumbsch H.T."/>
            <person name="Grewe F."/>
        </authorList>
    </citation>
    <scope>NUCLEOTIDE SEQUENCE [LARGE SCALE GENOMIC DNA]</scope>
    <source>
        <strain evidence="16 17">Mercado 3170</strain>
    </source>
</reference>
<keyword evidence="9 10" id="KW-0413">Isomerase</keyword>
<evidence type="ECO:0000259" key="13">
    <source>
        <dbReference type="Pfam" id="PF01238"/>
    </source>
</evidence>
<keyword evidence="8 10" id="KW-0862">Zinc</keyword>
<comment type="function">
    <text evidence="2">Involved in the synthesis of the GDP-mannose and dolichol-phosphate-mannose required for a number of critical mannosyl transfer reactions.</text>
</comment>
<feature type="domain" description="Phosphomannose isomerase type I C-terminal" evidence="13">
    <location>
        <begin position="356"/>
        <end position="403"/>
    </location>
</feature>
<dbReference type="EC" id="5.3.1.8" evidence="5 10"/>
<dbReference type="SUPFAM" id="SSF51182">
    <property type="entry name" value="RmlC-like cupins"/>
    <property type="match status" value="1"/>
</dbReference>
<evidence type="ECO:0000256" key="6">
    <source>
        <dbReference type="ARBA" id="ARBA00018236"/>
    </source>
</evidence>
<sequence>MQVPLIRLQCGVNSYDWGKVGHSSAAAKYAAATPSNKLSIEQEKPYAELWMGTHPSLPSKDVETQRTLLDLVKDNQALMSTEISKKYGEKLPFLFKVLSIRKALSIQAHPNKKLAEELHARDPKNYPDDNHKPEMTIAVTPFDGLCGFRPLKEISHFLSTVPSLRKLIGDSTAKEFQEAVKGKETSDSENDMASNKKALQTTFSALMKIDKETIASAAKDLVASAEKEEDSFAGNGGPSNTGKELADLVIRCNSQFEGDIGLFVLFFLNYVKLEIGEAMFLKADDIHAYLSGDIIECMASSDNVVRAGFTPKFQDISTLTTMLTYSYAPISEQKMNPVDYPYVTLNSTAYSSSSSAILYDPPIEEFSVVRTELKKKDAKATFEAIQGPSILICTNGEGTISVGPKKEEMKAGFVFFVGATAECILESTADNFTTFKAFCELSGKESANGTIGSE</sequence>
<comment type="pathway">
    <text evidence="3 12">Nucleotide-sugar biosynthesis; GDP-alpha-D-mannose biosynthesis; alpha-D-mannose 1-phosphate from D-fructose 6-phosphate: step 1/2.</text>
</comment>
<evidence type="ECO:0000256" key="8">
    <source>
        <dbReference type="ARBA" id="ARBA00022833"/>
    </source>
</evidence>
<protein>
    <recommendedName>
        <fullName evidence="6 10">Mannose-6-phosphate isomerase</fullName>
        <ecNumber evidence="5 10">5.3.1.8</ecNumber>
    </recommendedName>
</protein>
<dbReference type="InterPro" id="IPR001250">
    <property type="entry name" value="Man6P_Isoase-1"/>
</dbReference>
<dbReference type="InterPro" id="IPR018050">
    <property type="entry name" value="Pmannose_isomerase-type1_CS"/>
</dbReference>
<evidence type="ECO:0000313" key="16">
    <source>
        <dbReference type="EMBL" id="KAL2038099.1"/>
    </source>
</evidence>
<dbReference type="Pfam" id="PF01238">
    <property type="entry name" value="PMI_typeI_C"/>
    <property type="match status" value="1"/>
</dbReference>
<evidence type="ECO:0000256" key="11">
    <source>
        <dbReference type="RuleBase" id="RU004189"/>
    </source>
</evidence>
<comment type="caution">
    <text evidence="16">The sequence shown here is derived from an EMBL/GenBank/DDBJ whole genome shotgun (WGS) entry which is preliminary data.</text>
</comment>
<gene>
    <name evidence="16" type="ORF">N7G274_009046</name>
</gene>
<dbReference type="CDD" id="cd07011">
    <property type="entry name" value="cupin_PMI_type_I_N"/>
    <property type="match status" value="1"/>
</dbReference>
<evidence type="ECO:0000256" key="1">
    <source>
        <dbReference type="ARBA" id="ARBA00000757"/>
    </source>
</evidence>
<comment type="cofactor">
    <cofactor evidence="10">
        <name>Zn(2+)</name>
        <dbReference type="ChEBI" id="CHEBI:29105"/>
    </cofactor>
    <text evidence="10">Binds 1 zinc ion per subunit.</text>
</comment>
<evidence type="ECO:0000313" key="17">
    <source>
        <dbReference type="Proteomes" id="UP001590950"/>
    </source>
</evidence>
<evidence type="ECO:0000256" key="2">
    <source>
        <dbReference type="ARBA" id="ARBA00002564"/>
    </source>
</evidence>
<dbReference type="PIRSF" id="PIRSF001480">
    <property type="entry name" value="Mannose-6-phosphate_isomerase"/>
    <property type="match status" value="1"/>
</dbReference>
<comment type="similarity">
    <text evidence="4 11">Belongs to the mannose-6-phosphate isomerase type 1 family.</text>
</comment>
<evidence type="ECO:0000256" key="4">
    <source>
        <dbReference type="ARBA" id="ARBA00010772"/>
    </source>
</evidence>
<dbReference type="InterPro" id="IPR011051">
    <property type="entry name" value="RmlC_Cupin_sf"/>
</dbReference>
<keyword evidence="17" id="KW-1185">Reference proteome</keyword>
<dbReference type="PANTHER" id="PTHR10309:SF0">
    <property type="entry name" value="MANNOSE-6-PHOSPHATE ISOMERASE"/>
    <property type="match status" value="1"/>
</dbReference>
<evidence type="ECO:0000256" key="5">
    <source>
        <dbReference type="ARBA" id="ARBA00011956"/>
    </source>
</evidence>
<dbReference type="Pfam" id="PF20512">
    <property type="entry name" value="PMI_typeI_hel"/>
    <property type="match status" value="1"/>
</dbReference>
<proteinExistence type="inferred from homology"/>
<dbReference type="EMBL" id="JBEFKJ010000034">
    <property type="protein sequence ID" value="KAL2038099.1"/>
    <property type="molecule type" value="Genomic_DNA"/>
</dbReference>
<feature type="domain" description="Phosphomannose isomerase type I helical insertion" evidence="15">
    <location>
        <begin position="167"/>
        <end position="268"/>
    </location>
</feature>
<dbReference type="InterPro" id="IPR046457">
    <property type="entry name" value="PMI_typeI_cat"/>
</dbReference>
<dbReference type="InterPro" id="IPR046458">
    <property type="entry name" value="PMI_typeI_hel"/>
</dbReference>
<dbReference type="PROSITE" id="PS00965">
    <property type="entry name" value="PMI_I_1"/>
    <property type="match status" value="1"/>
</dbReference>
<evidence type="ECO:0000259" key="15">
    <source>
        <dbReference type="Pfam" id="PF20512"/>
    </source>
</evidence>
<feature type="domain" description="Phosphomannose isomerase type I catalytic" evidence="14">
    <location>
        <begin position="5"/>
        <end position="151"/>
    </location>
</feature>
<evidence type="ECO:0000256" key="9">
    <source>
        <dbReference type="ARBA" id="ARBA00023235"/>
    </source>
</evidence>
<dbReference type="PANTHER" id="PTHR10309">
    <property type="entry name" value="MANNOSE-6-PHOSPHATE ISOMERASE"/>
    <property type="match status" value="1"/>
</dbReference>
<dbReference type="Proteomes" id="UP001590950">
    <property type="component" value="Unassembled WGS sequence"/>
</dbReference>
<evidence type="ECO:0000256" key="3">
    <source>
        <dbReference type="ARBA" id="ARBA00004666"/>
    </source>
</evidence>
<dbReference type="Gene3D" id="1.10.441.10">
    <property type="entry name" value="Phosphomannose Isomerase, domain 2"/>
    <property type="match status" value="1"/>
</dbReference>
<dbReference type="PRINTS" id="PR00714">
    <property type="entry name" value="MAN6PISMRASE"/>
</dbReference>
<comment type="catalytic activity">
    <reaction evidence="1 10">
        <text>D-mannose 6-phosphate = D-fructose 6-phosphate</text>
        <dbReference type="Rhea" id="RHEA:12356"/>
        <dbReference type="ChEBI" id="CHEBI:58735"/>
        <dbReference type="ChEBI" id="CHEBI:61527"/>
        <dbReference type="EC" id="5.3.1.8"/>
    </reaction>
</comment>
<dbReference type="Gene3D" id="2.60.120.10">
    <property type="entry name" value="Jelly Rolls"/>
    <property type="match status" value="2"/>
</dbReference>
<organism evidence="16 17">
    <name type="scientific">Stereocaulon virgatum</name>
    <dbReference type="NCBI Taxonomy" id="373712"/>
    <lineage>
        <taxon>Eukaryota</taxon>
        <taxon>Fungi</taxon>
        <taxon>Dikarya</taxon>
        <taxon>Ascomycota</taxon>
        <taxon>Pezizomycotina</taxon>
        <taxon>Lecanoromycetes</taxon>
        <taxon>OSLEUM clade</taxon>
        <taxon>Lecanoromycetidae</taxon>
        <taxon>Lecanorales</taxon>
        <taxon>Lecanorineae</taxon>
        <taxon>Stereocaulaceae</taxon>
        <taxon>Stereocaulon</taxon>
    </lineage>
</organism>
<name>A0ABR3ZWT1_9LECA</name>
<keyword evidence="7" id="KW-0479">Metal-binding</keyword>
<evidence type="ECO:0000256" key="12">
    <source>
        <dbReference type="RuleBase" id="RU004248"/>
    </source>
</evidence>
<accession>A0ABR3ZWT1</accession>
<evidence type="ECO:0000256" key="7">
    <source>
        <dbReference type="ARBA" id="ARBA00022723"/>
    </source>
</evidence>
<dbReference type="InterPro" id="IPR046456">
    <property type="entry name" value="PMI_typeI_C"/>
</dbReference>
<dbReference type="InterPro" id="IPR016305">
    <property type="entry name" value="Mannose-6-P_Isomerase"/>
</dbReference>
<dbReference type="Pfam" id="PF20511">
    <property type="entry name" value="PMI_typeI_cat"/>
    <property type="match status" value="1"/>
</dbReference>
<dbReference type="PROSITE" id="PS00966">
    <property type="entry name" value="PMI_I_2"/>
    <property type="match status" value="1"/>
</dbReference>
<evidence type="ECO:0000256" key="10">
    <source>
        <dbReference type="RuleBase" id="RU000611"/>
    </source>
</evidence>
<dbReference type="NCBIfam" id="TIGR00218">
    <property type="entry name" value="manA"/>
    <property type="match status" value="1"/>
</dbReference>
<dbReference type="InterPro" id="IPR014710">
    <property type="entry name" value="RmlC-like_jellyroll"/>
</dbReference>
<evidence type="ECO:0000259" key="14">
    <source>
        <dbReference type="Pfam" id="PF20511"/>
    </source>
</evidence>